<protein>
    <submittedName>
        <fullName evidence="6">Patatin-like phospholipase family protein</fullName>
    </submittedName>
</protein>
<dbReference type="Gene3D" id="3.10.20.310">
    <property type="entry name" value="membrane protein fhac"/>
    <property type="match status" value="1"/>
</dbReference>
<dbReference type="Pfam" id="PF01734">
    <property type="entry name" value="Patatin"/>
    <property type="match status" value="1"/>
</dbReference>
<dbReference type="CDD" id="cd07205">
    <property type="entry name" value="Pat_PNPLA6_PNPLA7_NTE1_like"/>
    <property type="match status" value="1"/>
</dbReference>
<dbReference type="Proteomes" id="UP001529491">
    <property type="component" value="Chromosome"/>
</dbReference>
<feature type="short sequence motif" description="GXGXXG" evidence="4">
    <location>
        <begin position="32"/>
        <end position="37"/>
    </location>
</feature>
<proteinExistence type="predicted"/>
<evidence type="ECO:0000256" key="3">
    <source>
        <dbReference type="ARBA" id="ARBA00023098"/>
    </source>
</evidence>
<evidence type="ECO:0000313" key="7">
    <source>
        <dbReference type="Proteomes" id="UP001529491"/>
    </source>
</evidence>
<dbReference type="Gene3D" id="3.40.1090.10">
    <property type="entry name" value="Cytosolic phospholipase A2 catalytic domain"/>
    <property type="match status" value="2"/>
</dbReference>
<feature type="active site" description="Proton acceptor" evidence="4">
    <location>
        <position position="207"/>
    </location>
</feature>
<organism evidence="6 7">
    <name type="scientific">Shewanella youngdeokensis</name>
    <dbReference type="NCBI Taxonomy" id="2999068"/>
    <lineage>
        <taxon>Bacteria</taxon>
        <taxon>Pseudomonadati</taxon>
        <taxon>Pseudomonadota</taxon>
        <taxon>Gammaproteobacteria</taxon>
        <taxon>Alteromonadales</taxon>
        <taxon>Shewanellaceae</taxon>
        <taxon>Shewanella</taxon>
    </lineage>
</organism>
<evidence type="ECO:0000259" key="5">
    <source>
        <dbReference type="PROSITE" id="PS51635"/>
    </source>
</evidence>
<keyword evidence="2 4" id="KW-0442">Lipid degradation</keyword>
<dbReference type="PROSITE" id="PS51635">
    <property type="entry name" value="PNPLA"/>
    <property type="match status" value="1"/>
</dbReference>
<dbReference type="PANTHER" id="PTHR14226:SF29">
    <property type="entry name" value="NEUROPATHY TARGET ESTERASE SWS"/>
    <property type="match status" value="1"/>
</dbReference>
<dbReference type="SUPFAM" id="SSF52151">
    <property type="entry name" value="FabD/lysophospholipase-like"/>
    <property type="match status" value="1"/>
</dbReference>
<evidence type="ECO:0000313" key="6">
    <source>
        <dbReference type="EMBL" id="WOT05475.1"/>
    </source>
</evidence>
<reference evidence="6 7" key="1">
    <citation type="submission" date="2023-10" db="EMBL/GenBank/DDBJ databases">
        <title>Complete genome sequence of Shewanella sp. DAU334.</title>
        <authorList>
            <person name="Lee Y.-S."/>
            <person name="Jeong H.-R."/>
            <person name="Hwang E.-J."/>
            <person name="Choi Y.-L."/>
            <person name="Kim G.-D."/>
        </authorList>
    </citation>
    <scope>NUCLEOTIDE SEQUENCE [LARGE SCALE GENOMIC DNA]</scope>
    <source>
        <strain evidence="6 7">DAU334</strain>
    </source>
</reference>
<accession>A0ABZ0JYV9</accession>
<dbReference type="InterPro" id="IPR016035">
    <property type="entry name" value="Acyl_Trfase/lysoPLipase"/>
</dbReference>
<dbReference type="PANTHER" id="PTHR14226">
    <property type="entry name" value="NEUROPATHY TARGET ESTERASE/SWISS CHEESE D.MELANOGASTER"/>
    <property type="match status" value="1"/>
</dbReference>
<evidence type="ECO:0000256" key="2">
    <source>
        <dbReference type="ARBA" id="ARBA00022963"/>
    </source>
</evidence>
<keyword evidence="1 4" id="KW-0378">Hydrolase</keyword>
<dbReference type="InterPro" id="IPR050301">
    <property type="entry name" value="NTE"/>
</dbReference>
<keyword evidence="3 4" id="KW-0443">Lipid metabolism</keyword>
<name>A0ABZ0JYV9_9GAMM</name>
<evidence type="ECO:0000256" key="1">
    <source>
        <dbReference type="ARBA" id="ARBA00022801"/>
    </source>
</evidence>
<keyword evidence="7" id="KW-1185">Reference proteome</keyword>
<feature type="active site" description="Nucleophile" evidence="4">
    <location>
        <position position="61"/>
    </location>
</feature>
<feature type="short sequence motif" description="DGA/G" evidence="4">
    <location>
        <begin position="207"/>
        <end position="209"/>
    </location>
</feature>
<dbReference type="EMBL" id="CP136522">
    <property type="protein sequence ID" value="WOT05475.1"/>
    <property type="molecule type" value="Genomic_DNA"/>
</dbReference>
<gene>
    <name evidence="6" type="ORF">RGE70_01205</name>
</gene>
<feature type="domain" description="PNPLA" evidence="5">
    <location>
        <begin position="28"/>
        <end position="220"/>
    </location>
</feature>
<dbReference type="InterPro" id="IPR002641">
    <property type="entry name" value="PNPLA_dom"/>
</dbReference>
<feature type="short sequence motif" description="GXSXG" evidence="4">
    <location>
        <begin position="59"/>
        <end position="63"/>
    </location>
</feature>
<sequence>MIHRIIILCLLGLLLPVATATERPKIGLVLSGGGAKGAAHIGVLKVLEEKRIPIDYIAGTSIGSYVGGMYALGYSAAEIEAVMMNTHWEGGYSDTIPREALSFKDKEIRDKYNIPVNIGYSDNEVKVPAGLLRGQSMSQLLRSSTDLVQKFGHFDDLSIPFRAVATNLATSEAVVLSQGSLVAAMQASASVPGVLQPALINGQLLVDGGIANNMPIDVVKALGADIVIAVDIGSPLVGNEELNSSIAILNQLSTILTNASSERQKALLSDDDILIRPNIGELSTTDFSIMPIALPLGEIAAREKTKQLEQYSISTDEFNKYLAAKRAKSQLWLDELNRPLIRIVFVNDSKVSDKLLAENLALKVGDRVTVDALEAGIDRLYALDKFERVDAEFTDTEAGRVLTVSTKAKSWGPHYFHLGFTWEDDFSLASSVSLDVAYTMTDITPTGGEWRNELSLGSDKFVASEFYLPLTKDQDYFSRSRLEYELQDWDFFVNNSPTLELRQTSYRAELGIGINYTQNGFIELGALGEFGDLENDFWTLGTVDYDSYGGYFKFAYDDLNSINFPTSGNRFVLNMYLRKEGYDQEIAEDSSDLALQIEADWRGAVAVGNHAFVGIASLATVDKEGVFTVNVSKLGGFLNLSGYHKNALYGAHKVFGAFVYQYDLGSDVLGMTEYPLYLGTSFEAGNVWNKKSSMSLNDLIYSGSLFLGTDTGIGPAALGFGAADDGEKTVFLFIGKNW</sequence>
<evidence type="ECO:0000256" key="4">
    <source>
        <dbReference type="PROSITE-ProRule" id="PRU01161"/>
    </source>
</evidence>
<dbReference type="RefSeq" id="WP_310469732.1">
    <property type="nucleotide sequence ID" value="NZ_CP136522.1"/>
</dbReference>